<feature type="domain" description="HAT C-terminal dimerisation" evidence="6">
    <location>
        <begin position="225"/>
        <end position="293"/>
    </location>
</feature>
<dbReference type="PANTHER" id="PTHR46481">
    <property type="entry name" value="ZINC FINGER BED DOMAIN-CONTAINING PROTEIN 4"/>
    <property type="match status" value="1"/>
</dbReference>
<evidence type="ECO:0000256" key="2">
    <source>
        <dbReference type="ARBA" id="ARBA00022723"/>
    </source>
</evidence>
<dbReference type="GO" id="GO:0005634">
    <property type="term" value="C:nucleus"/>
    <property type="evidence" value="ECO:0007669"/>
    <property type="project" value="UniProtKB-SubCell"/>
</dbReference>
<organism evidence="8">
    <name type="scientific">Thrips palmi</name>
    <name type="common">Melon thrips</name>
    <dbReference type="NCBI Taxonomy" id="161013"/>
    <lineage>
        <taxon>Eukaryota</taxon>
        <taxon>Metazoa</taxon>
        <taxon>Ecdysozoa</taxon>
        <taxon>Arthropoda</taxon>
        <taxon>Hexapoda</taxon>
        <taxon>Insecta</taxon>
        <taxon>Pterygota</taxon>
        <taxon>Neoptera</taxon>
        <taxon>Paraneoptera</taxon>
        <taxon>Thysanoptera</taxon>
        <taxon>Terebrantia</taxon>
        <taxon>Thripoidea</taxon>
        <taxon>Thripidae</taxon>
        <taxon>Thrips</taxon>
    </lineage>
</organism>
<name>A0A6P8Z929_THRPL</name>
<evidence type="ECO:0000313" key="7">
    <source>
        <dbReference type="Proteomes" id="UP000515158"/>
    </source>
</evidence>
<dbReference type="GO" id="GO:0046983">
    <property type="term" value="F:protein dimerization activity"/>
    <property type="evidence" value="ECO:0007669"/>
    <property type="project" value="InterPro"/>
</dbReference>
<dbReference type="SUPFAM" id="SSF53098">
    <property type="entry name" value="Ribonuclease H-like"/>
    <property type="match status" value="1"/>
</dbReference>
<protein>
    <submittedName>
        <fullName evidence="8">Uncharacterized protein LOC117646569</fullName>
    </submittedName>
</protein>
<dbReference type="OrthoDB" id="6769664at2759"/>
<dbReference type="PANTHER" id="PTHR46481:SF10">
    <property type="entry name" value="ZINC FINGER BED DOMAIN-CONTAINING PROTEIN 39"/>
    <property type="match status" value="1"/>
</dbReference>
<dbReference type="Proteomes" id="UP000515158">
    <property type="component" value="Unplaced"/>
</dbReference>
<dbReference type="InterPro" id="IPR012337">
    <property type="entry name" value="RNaseH-like_sf"/>
</dbReference>
<keyword evidence="5" id="KW-0539">Nucleus</keyword>
<evidence type="ECO:0000313" key="8">
    <source>
        <dbReference type="RefSeq" id="XP_034243502.1"/>
    </source>
</evidence>
<dbReference type="GeneID" id="117646569"/>
<keyword evidence="7" id="KW-1185">Reference proteome</keyword>
<dbReference type="InterPro" id="IPR008906">
    <property type="entry name" value="HATC_C_dom"/>
</dbReference>
<dbReference type="RefSeq" id="XP_034243502.1">
    <property type="nucleotide sequence ID" value="XM_034387611.1"/>
</dbReference>
<evidence type="ECO:0000256" key="3">
    <source>
        <dbReference type="ARBA" id="ARBA00022771"/>
    </source>
</evidence>
<keyword evidence="3" id="KW-0863">Zinc-finger</keyword>
<gene>
    <name evidence="8" type="primary">LOC117646569</name>
</gene>
<dbReference type="InterPro" id="IPR052035">
    <property type="entry name" value="ZnF_BED_domain_contain"/>
</dbReference>
<proteinExistence type="predicted"/>
<accession>A0A6P8Z929</accession>
<keyword evidence="2" id="KW-0479">Metal-binding</keyword>
<keyword evidence="4" id="KW-0862">Zinc</keyword>
<evidence type="ECO:0000256" key="5">
    <source>
        <dbReference type="ARBA" id="ARBA00023242"/>
    </source>
</evidence>
<evidence type="ECO:0000256" key="4">
    <source>
        <dbReference type="ARBA" id="ARBA00022833"/>
    </source>
</evidence>
<dbReference type="InParanoid" id="A0A6P8Z929"/>
<evidence type="ECO:0000256" key="1">
    <source>
        <dbReference type="ARBA" id="ARBA00004123"/>
    </source>
</evidence>
<sequence length="358" mass="40205">MLASLSRLQTFITDKLAWTHADEVEYYLSPEQWTQVSEILEDLLPARKATAQLQRQDMTLGEFFAIWSGVVMVLKQTKNKGSALAGKLLLAMEKRAKGVMYKDRSKGHKVSPLLDYPGFQVAVFLDPRFFSLLKPDQGQEAKEYLLDLADRMEAVEGPAVDVSTKFLSVEGPSLFSALLDRANKAKLEATGAAQTTTSGERNGRTGRRALLRALLDEHDRTTVPLSPTENVFQWWHKKQFTSPELYKLALVVLSIPATQVSVERLFSCPRFILRPQRLGLSSSHVDDVAFLHANKDVVKGLLDELLKIGSHGQNQESLMALAKILTQSRPRKRYELINEILRFSDFASTIDISFVTLN</sequence>
<dbReference type="Pfam" id="PF05699">
    <property type="entry name" value="Dimer_Tnp_hAT"/>
    <property type="match status" value="1"/>
</dbReference>
<dbReference type="KEGG" id="tpal:117646569"/>
<comment type="subcellular location">
    <subcellularLocation>
        <location evidence="1">Nucleus</location>
    </subcellularLocation>
</comment>
<dbReference type="GO" id="GO:0008270">
    <property type="term" value="F:zinc ion binding"/>
    <property type="evidence" value="ECO:0007669"/>
    <property type="project" value="UniProtKB-KW"/>
</dbReference>
<reference evidence="8" key="1">
    <citation type="submission" date="2025-08" db="UniProtKB">
        <authorList>
            <consortium name="RefSeq"/>
        </authorList>
    </citation>
    <scope>IDENTIFICATION</scope>
    <source>
        <tissue evidence="8">Total insect</tissue>
    </source>
</reference>
<evidence type="ECO:0000259" key="6">
    <source>
        <dbReference type="Pfam" id="PF05699"/>
    </source>
</evidence>
<dbReference type="AlphaFoldDB" id="A0A6P8Z929"/>